<dbReference type="InterPro" id="IPR001757">
    <property type="entry name" value="P_typ_ATPase"/>
</dbReference>
<dbReference type="Gene3D" id="3.40.50.1000">
    <property type="entry name" value="HAD superfamily/HAD-like"/>
    <property type="match status" value="1"/>
</dbReference>
<keyword evidence="7" id="KW-1278">Translocase</keyword>
<dbReference type="Gene3D" id="2.70.150.10">
    <property type="entry name" value="Calcium-transporting ATPase, cytoplasmic transduction domain A"/>
    <property type="match status" value="1"/>
</dbReference>
<evidence type="ECO:0000313" key="12">
    <source>
        <dbReference type="EMBL" id="KAA0895233.1"/>
    </source>
</evidence>
<dbReference type="InterPro" id="IPR044492">
    <property type="entry name" value="P_typ_ATPase_HD_dom"/>
</dbReference>
<keyword evidence="5" id="KW-0547">Nucleotide-binding</keyword>
<dbReference type="InterPro" id="IPR050510">
    <property type="entry name" value="Cation_transp_ATPase_P-type"/>
</dbReference>
<feature type="domain" description="Cation-transporting P-type ATPase N-terminal" evidence="11">
    <location>
        <begin position="2"/>
        <end position="76"/>
    </location>
</feature>
<dbReference type="SFLD" id="SFLDS00003">
    <property type="entry name" value="Haloacid_Dehalogenase"/>
    <property type="match status" value="1"/>
</dbReference>
<evidence type="ECO:0000256" key="1">
    <source>
        <dbReference type="ARBA" id="ARBA00004651"/>
    </source>
</evidence>
<dbReference type="InterPro" id="IPR036412">
    <property type="entry name" value="HAD-like_sf"/>
</dbReference>
<feature type="transmembrane region" description="Helical" evidence="10">
    <location>
        <begin position="246"/>
        <end position="265"/>
    </location>
</feature>
<dbReference type="Pfam" id="PF13246">
    <property type="entry name" value="Cation_ATPase"/>
    <property type="match status" value="1"/>
</dbReference>
<keyword evidence="4 10" id="KW-0812">Transmembrane</keyword>
<evidence type="ECO:0000256" key="3">
    <source>
        <dbReference type="ARBA" id="ARBA00022475"/>
    </source>
</evidence>
<comment type="caution">
    <text evidence="12">The sequence shown here is derived from an EMBL/GenBank/DDBJ whole genome shotgun (WGS) entry which is preliminary data.</text>
</comment>
<dbReference type="GO" id="GO:0016887">
    <property type="term" value="F:ATP hydrolysis activity"/>
    <property type="evidence" value="ECO:0007669"/>
    <property type="project" value="InterPro"/>
</dbReference>
<protein>
    <submittedName>
        <fullName evidence="12">Cation-translocating P-type ATPase</fullName>
    </submittedName>
</protein>
<sequence length="885" mass="94333">MDWHLRDIVAVLAEQKVDAARGLSSDEAACRLSRFGSNELRERGGTSPWLILWEQFTSTMALILTGAALLSAFVGSFKDSLTILAIVCLFAVLGFVQEYRAERAMRALKRLAVPVVRVRRNGMPVEIPAVDLVAGDIVLLEAGNLVPADCRVVEVYNLRVQEAVLTGEAEEVEKCVEALGVMDDPISAGERVNMIFMGTTVAYGRGVAVVVATGMNTELGRIAGMLQDVAQEWTPLQRRLDRLGKILALAAVAVSLLFLAIGLLRGEDLRLMLMTAVSLAVAAIPEGLPAVVTITLAIGSQRMLKRHALIRKLPAVETLGSVTVICSDKTGTLTQNRMTVTEVVTSAEVLQQAAPPLNGAGSEAEAARRGILACVALCNEAVLAEGEGPGVGDPTEIALLAAAAHEGLLRHELEARLPRVAEIPFDSTVKRMVTFHTVGDAAVATSLGLPAHLETGECLVVGKGALGAVLELCDRVGDHPLATAERQAAMTAVDRLAGLGRRVLAVACGVGVRDTHAVRGLSLIGLVAMMDPLRPEARDAVELCRQAGIRPVMITGDHPLTARSIADGLGMGDGGRVMTAAELERIGTAGLVAASGEVSVYARVSPEHKLMIVDALQRQGQVVAMTGDGVNDAPALKKADIGVSMGMTGTDVAREAADMVLLDDNFATIVSAVREGRTIYDNIRKFIEFSVAGNLGKILAVLTLPFLGLPSPLTPLQLLWLNLLTDGLLGLGMGVERSEPDVMARPPVSPTSQIFDRRMVRHTLLTGGIIGTSTILLTYHHWRFHPENWQTVLFTSLAFAQIGQAMALRSFRHSFFRMGLFGNPLLLAMVGAVILLQGMVVYLPAMQAFFKTTSLAAEALAWVFVPGIVLFAVLEFEKVVVRRVA</sequence>
<dbReference type="InterPro" id="IPR059000">
    <property type="entry name" value="ATPase_P-type_domA"/>
</dbReference>
<feature type="transmembrane region" description="Helical" evidence="10">
    <location>
        <begin position="718"/>
        <end position="735"/>
    </location>
</feature>
<evidence type="ECO:0000256" key="4">
    <source>
        <dbReference type="ARBA" id="ARBA00022692"/>
    </source>
</evidence>
<evidence type="ECO:0000256" key="2">
    <source>
        <dbReference type="ARBA" id="ARBA00005675"/>
    </source>
</evidence>
<dbReference type="InterPro" id="IPR023214">
    <property type="entry name" value="HAD_sf"/>
</dbReference>
<feature type="transmembrane region" description="Helical" evidence="10">
    <location>
        <begin position="855"/>
        <end position="874"/>
    </location>
</feature>
<dbReference type="InterPro" id="IPR008250">
    <property type="entry name" value="ATPase_P-typ_transduc_dom_A_sf"/>
</dbReference>
<keyword evidence="9 10" id="KW-0472">Membrane</keyword>
<dbReference type="EMBL" id="SRSD01000001">
    <property type="protein sequence ID" value="KAA0895233.1"/>
    <property type="molecule type" value="Genomic_DNA"/>
</dbReference>
<feature type="transmembrane region" description="Helical" evidence="10">
    <location>
        <begin position="820"/>
        <end position="843"/>
    </location>
</feature>
<feature type="transmembrane region" description="Helical" evidence="10">
    <location>
        <begin position="50"/>
        <end position="74"/>
    </location>
</feature>
<dbReference type="PRINTS" id="PR00119">
    <property type="entry name" value="CATATPASE"/>
</dbReference>
<dbReference type="Gene3D" id="3.40.1110.10">
    <property type="entry name" value="Calcium-transporting ATPase, cytoplasmic domain N"/>
    <property type="match status" value="1"/>
</dbReference>
<dbReference type="SFLD" id="SFLDF00027">
    <property type="entry name" value="p-type_atpase"/>
    <property type="match status" value="1"/>
</dbReference>
<dbReference type="InterPro" id="IPR006068">
    <property type="entry name" value="ATPase_P-typ_cation-transptr_C"/>
</dbReference>
<dbReference type="SUPFAM" id="SSF81653">
    <property type="entry name" value="Calcium ATPase, transduction domain A"/>
    <property type="match status" value="1"/>
</dbReference>
<evidence type="ECO:0000256" key="8">
    <source>
        <dbReference type="ARBA" id="ARBA00022989"/>
    </source>
</evidence>
<dbReference type="Gene3D" id="1.20.1110.10">
    <property type="entry name" value="Calcium-transporting ATPase, transmembrane domain"/>
    <property type="match status" value="1"/>
</dbReference>
<gene>
    <name evidence="12" type="ORF">ET418_01555</name>
</gene>
<dbReference type="GO" id="GO:0005886">
    <property type="term" value="C:plasma membrane"/>
    <property type="evidence" value="ECO:0007669"/>
    <property type="project" value="UniProtKB-SubCell"/>
</dbReference>
<evidence type="ECO:0000313" key="13">
    <source>
        <dbReference type="Proteomes" id="UP000324298"/>
    </source>
</evidence>
<organism evidence="12 13">
    <name type="scientific">Oryzomonas rubra</name>
    <dbReference type="NCBI Taxonomy" id="2509454"/>
    <lineage>
        <taxon>Bacteria</taxon>
        <taxon>Pseudomonadati</taxon>
        <taxon>Thermodesulfobacteriota</taxon>
        <taxon>Desulfuromonadia</taxon>
        <taxon>Geobacterales</taxon>
        <taxon>Geobacteraceae</taxon>
        <taxon>Oryzomonas</taxon>
    </lineage>
</organism>
<dbReference type="PANTHER" id="PTHR43294:SF21">
    <property type="entry name" value="CATION TRANSPORTING ATPASE"/>
    <property type="match status" value="1"/>
</dbReference>
<keyword evidence="8 10" id="KW-1133">Transmembrane helix</keyword>
<feature type="transmembrane region" description="Helical" evidence="10">
    <location>
        <begin position="788"/>
        <end position="808"/>
    </location>
</feature>
<dbReference type="PANTHER" id="PTHR43294">
    <property type="entry name" value="SODIUM/POTASSIUM-TRANSPORTING ATPASE SUBUNIT ALPHA"/>
    <property type="match status" value="1"/>
</dbReference>
<dbReference type="InterPro" id="IPR023299">
    <property type="entry name" value="ATPase_P-typ_cyto_dom_N"/>
</dbReference>
<dbReference type="RefSeq" id="WP_149305814.1">
    <property type="nucleotide sequence ID" value="NZ_SRSD01000001.1"/>
</dbReference>
<dbReference type="Pfam" id="PF00122">
    <property type="entry name" value="E1-E2_ATPase"/>
    <property type="match status" value="1"/>
</dbReference>
<dbReference type="SMART" id="SM00831">
    <property type="entry name" value="Cation_ATPase_N"/>
    <property type="match status" value="1"/>
</dbReference>
<comment type="similarity">
    <text evidence="2">Belongs to the cation transport ATPase (P-type) (TC 3.A.3) family. Type IIA subfamily.</text>
</comment>
<dbReference type="InterPro" id="IPR004014">
    <property type="entry name" value="ATPase_P-typ_cation-transptr_N"/>
</dbReference>
<dbReference type="SUPFAM" id="SSF81660">
    <property type="entry name" value="Metal cation-transporting ATPase, ATP-binding domain N"/>
    <property type="match status" value="1"/>
</dbReference>
<comment type="subcellular location">
    <subcellularLocation>
        <location evidence="1">Cell membrane</location>
        <topology evidence="1">Multi-pass membrane protein</topology>
    </subcellularLocation>
</comment>
<feature type="transmembrane region" description="Helical" evidence="10">
    <location>
        <begin position="271"/>
        <end position="298"/>
    </location>
</feature>
<dbReference type="PROSITE" id="PS00154">
    <property type="entry name" value="ATPASE_E1_E2"/>
    <property type="match status" value="1"/>
</dbReference>
<reference evidence="12 13" key="1">
    <citation type="submission" date="2019-04" db="EMBL/GenBank/DDBJ databases">
        <title>Geobacter ruber sp. nov., ferric-reducing bacteria isolated from paddy soil.</title>
        <authorList>
            <person name="Xu Z."/>
            <person name="Masuda Y."/>
            <person name="Itoh H."/>
            <person name="Senoo K."/>
        </authorList>
    </citation>
    <scope>NUCLEOTIDE SEQUENCE [LARGE SCALE GENOMIC DNA]</scope>
    <source>
        <strain evidence="12 13">Red88</strain>
    </source>
</reference>
<feature type="transmembrane region" description="Helical" evidence="10">
    <location>
        <begin position="763"/>
        <end position="782"/>
    </location>
</feature>
<dbReference type="NCBIfam" id="TIGR01494">
    <property type="entry name" value="ATPase_P-type"/>
    <property type="match status" value="2"/>
</dbReference>
<accession>A0A5A9XRI4</accession>
<keyword evidence="13" id="KW-1185">Reference proteome</keyword>
<evidence type="ECO:0000256" key="10">
    <source>
        <dbReference type="SAM" id="Phobius"/>
    </source>
</evidence>
<dbReference type="AlphaFoldDB" id="A0A5A9XRI4"/>
<evidence type="ECO:0000256" key="5">
    <source>
        <dbReference type="ARBA" id="ARBA00022741"/>
    </source>
</evidence>
<dbReference type="PRINTS" id="PR00120">
    <property type="entry name" value="HATPASE"/>
</dbReference>
<dbReference type="SUPFAM" id="SSF81665">
    <property type="entry name" value="Calcium ATPase, transmembrane domain M"/>
    <property type="match status" value="1"/>
</dbReference>
<feature type="transmembrane region" description="Helical" evidence="10">
    <location>
        <begin position="80"/>
        <end position="96"/>
    </location>
</feature>
<dbReference type="OrthoDB" id="9759222at2"/>
<evidence type="ECO:0000256" key="6">
    <source>
        <dbReference type="ARBA" id="ARBA00022840"/>
    </source>
</evidence>
<dbReference type="InterPro" id="IPR023298">
    <property type="entry name" value="ATPase_P-typ_TM_dom_sf"/>
</dbReference>
<evidence type="ECO:0000256" key="7">
    <source>
        <dbReference type="ARBA" id="ARBA00022967"/>
    </source>
</evidence>
<evidence type="ECO:0000256" key="9">
    <source>
        <dbReference type="ARBA" id="ARBA00023136"/>
    </source>
</evidence>
<dbReference type="SUPFAM" id="SSF56784">
    <property type="entry name" value="HAD-like"/>
    <property type="match status" value="1"/>
</dbReference>
<dbReference type="InterPro" id="IPR018303">
    <property type="entry name" value="ATPase_P-typ_P_site"/>
</dbReference>
<feature type="transmembrane region" description="Helical" evidence="10">
    <location>
        <begin position="686"/>
        <end position="706"/>
    </location>
</feature>
<evidence type="ECO:0000259" key="11">
    <source>
        <dbReference type="SMART" id="SM00831"/>
    </source>
</evidence>
<dbReference type="Proteomes" id="UP000324298">
    <property type="component" value="Unassembled WGS sequence"/>
</dbReference>
<keyword evidence="6" id="KW-0067">ATP-binding</keyword>
<dbReference type="Pfam" id="PF00690">
    <property type="entry name" value="Cation_ATPase_N"/>
    <property type="match status" value="1"/>
</dbReference>
<name>A0A5A9XRI4_9BACT</name>
<dbReference type="Pfam" id="PF00689">
    <property type="entry name" value="Cation_ATPase_C"/>
    <property type="match status" value="1"/>
</dbReference>
<dbReference type="SFLD" id="SFLDG00002">
    <property type="entry name" value="C1.7:_P-type_atpase_like"/>
    <property type="match status" value="1"/>
</dbReference>
<dbReference type="GO" id="GO:0005524">
    <property type="term" value="F:ATP binding"/>
    <property type="evidence" value="ECO:0007669"/>
    <property type="project" value="UniProtKB-KW"/>
</dbReference>
<keyword evidence="3" id="KW-1003">Cell membrane</keyword>
<proteinExistence type="inferred from homology"/>
<dbReference type="FunFam" id="3.40.50.1000:FF:000001">
    <property type="entry name" value="Phospholipid-transporting ATPase IC"/>
    <property type="match status" value="1"/>
</dbReference>
<dbReference type="FunFam" id="3.40.50.1000:FF:000028">
    <property type="entry name" value="Calcium-transporting P-type ATPase, putative"/>
    <property type="match status" value="1"/>
</dbReference>